<reference evidence="2 3" key="1">
    <citation type="journal article" date="2019" name="Syst. Appl. Microbiol.">
        <title>Polyphasic characterization of two novel Lactobacillus spp. isolated from blown salami packages: Description of Lactobacillus halodurans sp. nov. and Lactobacillus salsicarnum sp. nov.</title>
        <authorList>
            <person name="Schuster J.A."/>
            <person name="Klingl A."/>
            <person name="Vogel R.F."/>
            <person name="Ehrmann M.A."/>
        </authorList>
    </citation>
    <scope>NUCLEOTIDE SEQUENCE [LARGE SCALE GENOMIC DNA]</scope>
    <source>
        <strain evidence="2 3">TMW 1.2118</strain>
    </source>
</reference>
<comment type="caution">
    <text evidence="2">The sequence shown here is derived from an EMBL/GenBank/DDBJ whole genome shotgun (WGS) entry which is preliminary data.</text>
</comment>
<gene>
    <name evidence="2" type="ORF">FHL02_09205</name>
</gene>
<protein>
    <submittedName>
        <fullName evidence="2">Uncharacterized protein</fullName>
    </submittedName>
</protein>
<proteinExistence type="predicted"/>
<name>A0A5P0ZJH9_9LACO</name>
<evidence type="ECO:0000313" key="3">
    <source>
        <dbReference type="Proteomes" id="UP000380386"/>
    </source>
</evidence>
<accession>A0A5P0ZJH9</accession>
<keyword evidence="1" id="KW-1133">Transmembrane helix</keyword>
<keyword evidence="1" id="KW-0812">Transmembrane</keyword>
<dbReference type="AlphaFoldDB" id="A0A5P0ZJH9"/>
<dbReference type="Proteomes" id="UP000380386">
    <property type="component" value="Unassembled WGS sequence"/>
</dbReference>
<evidence type="ECO:0000313" key="2">
    <source>
        <dbReference type="EMBL" id="MQS53198.1"/>
    </source>
</evidence>
<evidence type="ECO:0000256" key="1">
    <source>
        <dbReference type="SAM" id="Phobius"/>
    </source>
</evidence>
<organism evidence="2 3">
    <name type="scientific">Companilactobacillus mishanensis</name>
    <dbReference type="NCBI Taxonomy" id="2486008"/>
    <lineage>
        <taxon>Bacteria</taxon>
        <taxon>Bacillati</taxon>
        <taxon>Bacillota</taxon>
        <taxon>Bacilli</taxon>
        <taxon>Lactobacillales</taxon>
        <taxon>Lactobacillaceae</taxon>
        <taxon>Companilactobacillus</taxon>
    </lineage>
</organism>
<dbReference type="OrthoDB" id="2321642at2"/>
<keyword evidence="1" id="KW-0472">Membrane</keyword>
<dbReference type="RefSeq" id="WP_153383713.1">
    <property type="nucleotide sequence ID" value="NZ_VDFM01000013.1"/>
</dbReference>
<dbReference type="EMBL" id="VDFM01000013">
    <property type="protein sequence ID" value="MQS53198.1"/>
    <property type="molecule type" value="Genomic_DNA"/>
</dbReference>
<feature type="transmembrane region" description="Helical" evidence="1">
    <location>
        <begin position="9"/>
        <end position="27"/>
    </location>
</feature>
<sequence>MKKLNKKHITWITILVILILVIIMYIFNIANIKNKTIDRISEITIPFSLIVNPNNVDKNVTPQSIDTNVSNLNNEKFHVIKLVNNLDTTYQQTKKFNFLSNDQQKQLNDKVHNQSHQYIYKITPLNFGRDLNGKYLTISCNQYNDTKQIKSYRYRLHYKGNQITTSKYLGSTSAKYPPKYLLDGIVLGQDGIKKSKSFTQQIKTAIINSNLTTNSASDPGEFNQLAINLGLDPDESNKALFNLARYSNSRLTNFSIIGYELADVPRTSRIYIKQVDRKKTRYYTLNYDRNKTKYIYIQNGISSNSLSK</sequence>